<evidence type="ECO:0000313" key="1">
    <source>
        <dbReference type="EMBL" id="KAG9250364.1"/>
    </source>
</evidence>
<dbReference type="InterPro" id="IPR038883">
    <property type="entry name" value="AN11006-like"/>
</dbReference>
<gene>
    <name evidence="1" type="ORF">F5Z01DRAFT_629682</name>
</gene>
<dbReference type="AlphaFoldDB" id="A0A9P8CKA8"/>
<evidence type="ECO:0000313" key="2">
    <source>
        <dbReference type="Proteomes" id="UP000887229"/>
    </source>
</evidence>
<feature type="non-terminal residue" evidence="1">
    <location>
        <position position="1"/>
    </location>
</feature>
<dbReference type="EMBL" id="MU251279">
    <property type="protein sequence ID" value="KAG9250364.1"/>
    <property type="molecule type" value="Genomic_DNA"/>
</dbReference>
<accession>A0A9P8CKA8</accession>
<dbReference type="PANTHER" id="PTHR42085:SF1">
    <property type="entry name" value="F-BOX DOMAIN-CONTAINING PROTEIN"/>
    <property type="match status" value="1"/>
</dbReference>
<organism evidence="1 2">
    <name type="scientific">Emericellopsis atlantica</name>
    <dbReference type="NCBI Taxonomy" id="2614577"/>
    <lineage>
        <taxon>Eukaryota</taxon>
        <taxon>Fungi</taxon>
        <taxon>Dikarya</taxon>
        <taxon>Ascomycota</taxon>
        <taxon>Pezizomycotina</taxon>
        <taxon>Sordariomycetes</taxon>
        <taxon>Hypocreomycetidae</taxon>
        <taxon>Hypocreales</taxon>
        <taxon>Bionectriaceae</taxon>
        <taxon>Emericellopsis</taxon>
    </lineage>
</organism>
<sequence>SFLDLPSELRNTIYELLLLRSTSINPWHRVRYELVTGLFRASKKVHHEVTSLFYGQNRFDFTHIDPQTLALFLEQIGSQNSGYIRHILIEFPDFLYLDPGDVTLNEGSVSLLAGVQRSYGNLSSLTTSLHSTNALEQRLDQLDHFGVAAEALELVNARFRAISSTQEIILEVYENRPGYQVRKKMEDLGWKFSTSVYVEEED</sequence>
<name>A0A9P8CKA8_9HYPO</name>
<reference evidence="1" key="1">
    <citation type="journal article" date="2021" name="IMA Fungus">
        <title>Genomic characterization of three marine fungi, including Emericellopsis atlantica sp. nov. with signatures of a generalist lifestyle and marine biomass degradation.</title>
        <authorList>
            <person name="Hagestad O.C."/>
            <person name="Hou L."/>
            <person name="Andersen J.H."/>
            <person name="Hansen E.H."/>
            <person name="Altermark B."/>
            <person name="Li C."/>
            <person name="Kuhnert E."/>
            <person name="Cox R.J."/>
            <person name="Crous P.W."/>
            <person name="Spatafora J.W."/>
            <person name="Lail K."/>
            <person name="Amirebrahimi M."/>
            <person name="Lipzen A."/>
            <person name="Pangilinan J."/>
            <person name="Andreopoulos W."/>
            <person name="Hayes R.D."/>
            <person name="Ng V."/>
            <person name="Grigoriev I.V."/>
            <person name="Jackson S.A."/>
            <person name="Sutton T.D.S."/>
            <person name="Dobson A.D.W."/>
            <person name="Rama T."/>
        </authorList>
    </citation>
    <scope>NUCLEOTIDE SEQUENCE</scope>
    <source>
        <strain evidence="1">TS7</strain>
    </source>
</reference>
<keyword evidence="2" id="KW-1185">Reference proteome</keyword>
<dbReference type="PANTHER" id="PTHR42085">
    <property type="entry name" value="F-BOX DOMAIN-CONTAINING PROTEIN"/>
    <property type="match status" value="1"/>
</dbReference>
<dbReference type="RefSeq" id="XP_046114288.1">
    <property type="nucleotide sequence ID" value="XM_046261676.1"/>
</dbReference>
<comment type="caution">
    <text evidence="1">The sequence shown here is derived from an EMBL/GenBank/DDBJ whole genome shotgun (WGS) entry which is preliminary data.</text>
</comment>
<protein>
    <recommendedName>
        <fullName evidence="3">F-box domain-containing protein</fullName>
    </recommendedName>
</protein>
<dbReference type="GeneID" id="70292579"/>
<evidence type="ECO:0008006" key="3">
    <source>
        <dbReference type="Google" id="ProtNLM"/>
    </source>
</evidence>
<dbReference type="Proteomes" id="UP000887229">
    <property type="component" value="Unassembled WGS sequence"/>
</dbReference>
<dbReference type="OrthoDB" id="62952at2759"/>
<proteinExistence type="predicted"/>